<protein>
    <submittedName>
        <fullName evidence="2">Uncharacterized protein</fullName>
    </submittedName>
</protein>
<organism evidence="2 3">
    <name type="scientific">Bradyrhizobium pachyrhizi</name>
    <dbReference type="NCBI Taxonomy" id="280333"/>
    <lineage>
        <taxon>Bacteria</taxon>
        <taxon>Pseudomonadati</taxon>
        <taxon>Pseudomonadota</taxon>
        <taxon>Alphaproteobacteria</taxon>
        <taxon>Hyphomicrobiales</taxon>
        <taxon>Nitrobacteraceae</taxon>
        <taxon>Bradyrhizobium</taxon>
    </lineage>
</organism>
<keyword evidence="1" id="KW-1133">Transmembrane helix</keyword>
<comment type="caution">
    <text evidence="2">The sequence shown here is derived from an EMBL/GenBank/DDBJ whole genome shotgun (WGS) entry which is preliminary data.</text>
</comment>
<dbReference type="RefSeq" id="WP_157348057.1">
    <property type="nucleotide sequence ID" value="NZ_WQNF01000036.1"/>
</dbReference>
<dbReference type="Proteomes" id="UP000436468">
    <property type="component" value="Unassembled WGS sequence"/>
</dbReference>
<evidence type="ECO:0000313" key="2">
    <source>
        <dbReference type="EMBL" id="MVT69941.1"/>
    </source>
</evidence>
<dbReference type="AlphaFoldDB" id="A0A844T4F6"/>
<dbReference type="EMBL" id="WQNF01000036">
    <property type="protein sequence ID" value="MVT69941.1"/>
    <property type="molecule type" value="Genomic_DNA"/>
</dbReference>
<evidence type="ECO:0000256" key="1">
    <source>
        <dbReference type="SAM" id="Phobius"/>
    </source>
</evidence>
<proteinExistence type="predicted"/>
<name>A0A844T4F6_9BRAD</name>
<keyword evidence="3" id="KW-1185">Reference proteome</keyword>
<sequence length="190" mass="20709">MSFWDWLAKLPQGSASFIGTLTGSSLGLFALLIGALFNAYLNRRRDDRLRDQDRSTVASILYAESIGMRRTLIENADHLEQHPPSSSDGFVVPQPSAKLFDSAIANIGLLGPGAIRKVLDAYVLNESYLEQLILAGGRLHGEMPEDRKLVYMPATSAPFVAKLNRTRAGVVDEAIKALDHQARKSGSVDA</sequence>
<evidence type="ECO:0000313" key="3">
    <source>
        <dbReference type="Proteomes" id="UP000436468"/>
    </source>
</evidence>
<reference evidence="2 3" key="1">
    <citation type="submission" date="2019-12" db="EMBL/GenBank/DDBJ databases">
        <title>Draft genome sequences Bradyrhizobium cajani AMBPC1010, Bradyrhizobium pachyrhizi AMBPC1040 and Bradyrhizobium yuanmingense ALSPC3051, three plant growth promoting strains isolated from nodules of Cajanus cajan L. in Dominican Republic.</title>
        <authorList>
            <person name="Flores-Felix J.D."/>
            <person name="Araujo J."/>
            <person name="Diaz-Alcantara C."/>
            <person name="Gonzalez-Andres F."/>
            <person name="Velazquez E."/>
        </authorList>
    </citation>
    <scope>NUCLEOTIDE SEQUENCE [LARGE SCALE GENOMIC DNA]</scope>
    <source>
        <strain evidence="2 3">1040</strain>
    </source>
</reference>
<keyword evidence="1" id="KW-0472">Membrane</keyword>
<keyword evidence="1" id="KW-0812">Transmembrane</keyword>
<gene>
    <name evidence="2" type="ORF">GPL21_33170</name>
</gene>
<feature type="transmembrane region" description="Helical" evidence="1">
    <location>
        <begin position="20"/>
        <end position="41"/>
    </location>
</feature>
<accession>A0A844T4F6</accession>